<dbReference type="InterPro" id="IPR001434">
    <property type="entry name" value="OmcB-like_DUF11"/>
</dbReference>
<dbReference type="Pfam" id="PF01345">
    <property type="entry name" value="DUF11"/>
    <property type="match status" value="1"/>
</dbReference>
<dbReference type="InterPro" id="IPR014468">
    <property type="entry name" value="UCP014979"/>
</dbReference>
<evidence type="ECO:0000313" key="3">
    <source>
        <dbReference type="EMBL" id="PWQ97942.1"/>
    </source>
</evidence>
<feature type="domain" description="DUF11" evidence="2">
    <location>
        <begin position="52"/>
        <end position="141"/>
    </location>
</feature>
<gene>
    <name evidence="3" type="ORF">DKT75_05615</name>
</gene>
<keyword evidence="4" id="KW-1185">Reference proteome</keyword>
<name>A0A317CNQ1_9GAMM</name>
<accession>A0A317CNQ1</accession>
<comment type="caution">
    <text evidence="3">The sequence shown here is derived from an EMBL/GenBank/DDBJ whole genome shotgun (WGS) entry which is preliminary data.</text>
</comment>
<evidence type="ECO:0000256" key="1">
    <source>
        <dbReference type="SAM" id="SignalP"/>
    </source>
</evidence>
<sequence>MKIIKKIIHVSALAAFLSTMSVSQAAAPPIELSSDVQELVAVVDANGKSQFKAVAADEIVPGDRILYTTTFKNNGDKASDKIVISNPIPNNTRFLSGTATGENSVITYSVDNGVSWGSVQSLKVKLKDGTVRAAEASDYTNIRWEYRRSLQPTEAKAVSFQAQLL</sequence>
<keyword evidence="1" id="KW-0732">Signal</keyword>
<evidence type="ECO:0000259" key="2">
    <source>
        <dbReference type="Pfam" id="PF01345"/>
    </source>
</evidence>
<reference evidence="3 4" key="1">
    <citation type="submission" date="2018-05" db="EMBL/GenBank/DDBJ databases">
        <title>Leucothrix arctica sp. nov., isolated from Arctic seawater.</title>
        <authorList>
            <person name="Choi A."/>
            <person name="Baek K."/>
        </authorList>
    </citation>
    <scope>NUCLEOTIDE SEQUENCE [LARGE SCALE GENOMIC DNA]</scope>
    <source>
        <strain evidence="3 4">IMCC9719</strain>
    </source>
</reference>
<protein>
    <recommendedName>
        <fullName evidence="2">DUF11 domain-containing protein</fullName>
    </recommendedName>
</protein>
<dbReference type="RefSeq" id="WP_109822448.1">
    <property type="nucleotide sequence ID" value="NZ_QGKL01000016.1"/>
</dbReference>
<dbReference type="EMBL" id="QGKL01000016">
    <property type="protein sequence ID" value="PWQ97942.1"/>
    <property type="molecule type" value="Genomic_DNA"/>
</dbReference>
<dbReference type="PIRSF" id="PIRSF014979">
    <property type="entry name" value="UCP014979"/>
    <property type="match status" value="1"/>
</dbReference>
<evidence type="ECO:0000313" key="4">
    <source>
        <dbReference type="Proteomes" id="UP000245506"/>
    </source>
</evidence>
<organism evidence="3 4">
    <name type="scientific">Leucothrix arctica</name>
    <dbReference type="NCBI Taxonomy" id="1481894"/>
    <lineage>
        <taxon>Bacteria</taxon>
        <taxon>Pseudomonadati</taxon>
        <taxon>Pseudomonadota</taxon>
        <taxon>Gammaproteobacteria</taxon>
        <taxon>Thiotrichales</taxon>
        <taxon>Thiotrichaceae</taxon>
        <taxon>Leucothrix</taxon>
    </lineage>
</organism>
<dbReference type="NCBIfam" id="TIGR01451">
    <property type="entry name" value="B_ant_repeat"/>
    <property type="match status" value="1"/>
</dbReference>
<dbReference type="Proteomes" id="UP000245506">
    <property type="component" value="Unassembled WGS sequence"/>
</dbReference>
<dbReference type="AlphaFoldDB" id="A0A317CNQ1"/>
<dbReference type="OrthoDB" id="6120373at2"/>
<feature type="signal peptide" evidence="1">
    <location>
        <begin position="1"/>
        <end position="25"/>
    </location>
</feature>
<proteinExistence type="predicted"/>
<dbReference type="InterPro" id="IPR047589">
    <property type="entry name" value="DUF11_rpt"/>
</dbReference>
<feature type="chain" id="PRO_5016401688" description="DUF11 domain-containing protein" evidence="1">
    <location>
        <begin position="26"/>
        <end position="165"/>
    </location>
</feature>